<dbReference type="Proteomes" id="UP000604341">
    <property type="component" value="Unassembled WGS sequence"/>
</dbReference>
<keyword evidence="2" id="KW-0349">Heme</keyword>
<organism evidence="5 6">
    <name type="scientific">Deinococcus radiotolerans</name>
    <dbReference type="NCBI Taxonomy" id="1309407"/>
    <lineage>
        <taxon>Bacteria</taxon>
        <taxon>Thermotogati</taxon>
        <taxon>Deinococcota</taxon>
        <taxon>Deinococci</taxon>
        <taxon>Deinococcales</taxon>
        <taxon>Deinococcaceae</taxon>
        <taxon>Deinococcus</taxon>
    </lineage>
</organism>
<dbReference type="EMBL" id="BMPE01000001">
    <property type="protein sequence ID" value="GGK94018.1"/>
    <property type="molecule type" value="Genomic_DNA"/>
</dbReference>
<accession>A0ABQ2FFR8</accession>
<dbReference type="InterPro" id="IPR012292">
    <property type="entry name" value="Globin/Proto"/>
</dbReference>
<name>A0ABQ2FFR8_9DEIO</name>
<evidence type="ECO:0000256" key="4">
    <source>
        <dbReference type="ARBA" id="ARBA00023004"/>
    </source>
</evidence>
<comment type="caution">
    <text evidence="5">The sequence shown here is derived from an EMBL/GenBank/DDBJ whole genome shotgun (WGS) entry which is preliminary data.</text>
</comment>
<evidence type="ECO:0000256" key="1">
    <source>
        <dbReference type="ARBA" id="ARBA00022448"/>
    </source>
</evidence>
<evidence type="ECO:0008006" key="7">
    <source>
        <dbReference type="Google" id="ProtNLM"/>
    </source>
</evidence>
<dbReference type="Gene3D" id="1.10.490.10">
    <property type="entry name" value="Globins"/>
    <property type="match status" value="1"/>
</dbReference>
<sequence length="318" mass="33740">MRWKTRQCRSVQSIIGATDSVCGGRVCAGRAGALISPSVYAAPPAPNREAGILRRMLLSASPLPGWPDVQPLDPATLAGAAGVLLPHDGGPVADLRDQPQRWALLTDVTAALRRGVPVLGWGTGAALLGRALGARVHGAAGAERAALPRGASPHAWRGDVPLHWTQGRAVAWADPELPERVRTEFLAALPGWADRTPGSPLEEVGGLPALEAVVTEFYARARRDPLLGPVFEAHVQDWPAHLARVTAFWATMLGGRDLTRWRGNLNAAHAGLGVRGEHLQAWLALWSATAHDLLPPPAADLLTRRAGAMGARLGPRRH</sequence>
<dbReference type="SUPFAM" id="SSF52317">
    <property type="entry name" value="Class I glutamine amidotransferase-like"/>
    <property type="match status" value="1"/>
</dbReference>
<keyword evidence="6" id="KW-1185">Reference proteome</keyword>
<dbReference type="InterPro" id="IPR001486">
    <property type="entry name" value="Hemoglobin_trunc"/>
</dbReference>
<keyword evidence="1" id="KW-0813">Transport</keyword>
<dbReference type="CDD" id="cd08916">
    <property type="entry name" value="TrHb3_P"/>
    <property type="match status" value="1"/>
</dbReference>
<keyword evidence="4" id="KW-0408">Iron</keyword>
<dbReference type="Pfam" id="PF01152">
    <property type="entry name" value="Bac_globin"/>
    <property type="match status" value="1"/>
</dbReference>
<proteinExistence type="predicted"/>
<evidence type="ECO:0000313" key="5">
    <source>
        <dbReference type="EMBL" id="GGK94018.1"/>
    </source>
</evidence>
<reference evidence="6" key="1">
    <citation type="journal article" date="2019" name="Int. J. Syst. Evol. Microbiol.">
        <title>The Global Catalogue of Microorganisms (GCM) 10K type strain sequencing project: providing services to taxonomists for standard genome sequencing and annotation.</title>
        <authorList>
            <consortium name="The Broad Institute Genomics Platform"/>
            <consortium name="The Broad Institute Genome Sequencing Center for Infectious Disease"/>
            <person name="Wu L."/>
            <person name="Ma J."/>
        </authorList>
    </citation>
    <scope>NUCLEOTIDE SEQUENCE [LARGE SCALE GENOMIC DNA]</scope>
    <source>
        <strain evidence="6">JCM 19173</strain>
    </source>
</reference>
<evidence type="ECO:0000313" key="6">
    <source>
        <dbReference type="Proteomes" id="UP000604341"/>
    </source>
</evidence>
<dbReference type="InterPro" id="IPR009050">
    <property type="entry name" value="Globin-like_sf"/>
</dbReference>
<gene>
    <name evidence="5" type="ORF">GCM10010844_10690</name>
</gene>
<protein>
    <recommendedName>
        <fullName evidence="7">Globin</fullName>
    </recommendedName>
</protein>
<evidence type="ECO:0000256" key="3">
    <source>
        <dbReference type="ARBA" id="ARBA00022723"/>
    </source>
</evidence>
<dbReference type="InterPro" id="IPR029062">
    <property type="entry name" value="Class_I_gatase-like"/>
</dbReference>
<dbReference type="SUPFAM" id="SSF46458">
    <property type="entry name" value="Globin-like"/>
    <property type="match status" value="1"/>
</dbReference>
<evidence type="ECO:0000256" key="2">
    <source>
        <dbReference type="ARBA" id="ARBA00022617"/>
    </source>
</evidence>
<keyword evidence="3" id="KW-0479">Metal-binding</keyword>